<feature type="non-terminal residue" evidence="2">
    <location>
        <position position="1"/>
    </location>
</feature>
<dbReference type="InterPro" id="IPR043504">
    <property type="entry name" value="Peptidase_S1_PA_chymotrypsin"/>
</dbReference>
<feature type="non-terminal residue" evidence="2">
    <location>
        <position position="100"/>
    </location>
</feature>
<dbReference type="AlphaFoldDB" id="A0AAV2RXG5"/>
<evidence type="ECO:0000313" key="3">
    <source>
        <dbReference type="Proteomes" id="UP001497623"/>
    </source>
</evidence>
<sequence>EFVRLGEPFLNQHSKLGNSRRAPTPQDINLDKVIVHPQYKSPCLRCNDIALIKLASPARLDDLFVKPICISGHPSIDVEFSPSHSTNLKAWVAGRGSSTQ</sequence>
<keyword evidence="3" id="KW-1185">Reference proteome</keyword>
<dbReference type="GO" id="GO:0004252">
    <property type="term" value="F:serine-type endopeptidase activity"/>
    <property type="evidence" value="ECO:0007669"/>
    <property type="project" value="InterPro"/>
</dbReference>
<dbReference type="InterPro" id="IPR009003">
    <property type="entry name" value="Peptidase_S1_PA"/>
</dbReference>
<name>A0AAV2RXG5_MEGNR</name>
<feature type="domain" description="Peptidase S1" evidence="1">
    <location>
        <begin position="19"/>
        <end position="96"/>
    </location>
</feature>
<comment type="caution">
    <text evidence="2">The sequence shown here is derived from an EMBL/GenBank/DDBJ whole genome shotgun (WGS) entry which is preliminary data.</text>
</comment>
<organism evidence="2 3">
    <name type="scientific">Meganyctiphanes norvegica</name>
    <name type="common">Northern krill</name>
    <name type="synonym">Thysanopoda norvegica</name>
    <dbReference type="NCBI Taxonomy" id="48144"/>
    <lineage>
        <taxon>Eukaryota</taxon>
        <taxon>Metazoa</taxon>
        <taxon>Ecdysozoa</taxon>
        <taxon>Arthropoda</taxon>
        <taxon>Crustacea</taxon>
        <taxon>Multicrustacea</taxon>
        <taxon>Malacostraca</taxon>
        <taxon>Eumalacostraca</taxon>
        <taxon>Eucarida</taxon>
        <taxon>Euphausiacea</taxon>
        <taxon>Euphausiidae</taxon>
        <taxon>Meganyctiphanes</taxon>
    </lineage>
</organism>
<dbReference type="InterPro" id="IPR001254">
    <property type="entry name" value="Trypsin_dom"/>
</dbReference>
<dbReference type="Gene3D" id="2.40.10.10">
    <property type="entry name" value="Trypsin-like serine proteases"/>
    <property type="match status" value="1"/>
</dbReference>
<accession>A0AAV2RXG5</accession>
<evidence type="ECO:0000313" key="2">
    <source>
        <dbReference type="EMBL" id="CAL4146041.1"/>
    </source>
</evidence>
<protein>
    <recommendedName>
        <fullName evidence="1">Peptidase S1 domain-containing protein</fullName>
    </recommendedName>
</protein>
<dbReference type="Proteomes" id="UP001497623">
    <property type="component" value="Unassembled WGS sequence"/>
</dbReference>
<dbReference type="EMBL" id="CAXKWB010035181">
    <property type="protein sequence ID" value="CAL4146041.1"/>
    <property type="molecule type" value="Genomic_DNA"/>
</dbReference>
<dbReference type="GO" id="GO:0006508">
    <property type="term" value="P:proteolysis"/>
    <property type="evidence" value="ECO:0007669"/>
    <property type="project" value="InterPro"/>
</dbReference>
<evidence type="ECO:0000259" key="1">
    <source>
        <dbReference type="Pfam" id="PF00089"/>
    </source>
</evidence>
<gene>
    <name evidence="2" type="ORF">MNOR_LOCUS29812</name>
</gene>
<reference evidence="2 3" key="1">
    <citation type="submission" date="2024-05" db="EMBL/GenBank/DDBJ databases">
        <authorList>
            <person name="Wallberg A."/>
        </authorList>
    </citation>
    <scope>NUCLEOTIDE SEQUENCE [LARGE SCALE GENOMIC DNA]</scope>
</reference>
<proteinExistence type="predicted"/>
<dbReference type="SUPFAM" id="SSF50494">
    <property type="entry name" value="Trypsin-like serine proteases"/>
    <property type="match status" value="1"/>
</dbReference>
<dbReference type="Pfam" id="PF00089">
    <property type="entry name" value="Trypsin"/>
    <property type="match status" value="1"/>
</dbReference>